<accession>A0A8C3C8L7</accession>
<dbReference type="AlphaFoldDB" id="A0A8C3C8L7"/>
<keyword evidence="2" id="KW-1185">Reference proteome</keyword>
<sequence length="128" mass="14344">TAVRTVEKGWTHYTRVKASIDPSTWEAIPTEDLLEVEIKEKNLIIETGNGDVNAWIEWVKYIVQSLNHSYGYACGMRCMIALYQEKTAWGNETCKSLFAVPCVTAIPGLPLHSLQPLVTIRLASHGRV</sequence>
<dbReference type="Ensembl" id="ENSCMMT00000016840.1">
    <property type="protein sequence ID" value="ENSCMMP00000015313.1"/>
    <property type="gene ID" value="ENSCMMG00000009749.1"/>
</dbReference>
<organism evidence="1 2">
    <name type="scientific">Cairina moschata</name>
    <name type="common">Muscovy duck</name>
    <dbReference type="NCBI Taxonomy" id="8855"/>
    <lineage>
        <taxon>Eukaryota</taxon>
        <taxon>Metazoa</taxon>
        <taxon>Chordata</taxon>
        <taxon>Craniata</taxon>
        <taxon>Vertebrata</taxon>
        <taxon>Euteleostomi</taxon>
        <taxon>Archelosauria</taxon>
        <taxon>Archosauria</taxon>
        <taxon>Dinosauria</taxon>
        <taxon>Saurischia</taxon>
        <taxon>Theropoda</taxon>
        <taxon>Coelurosauria</taxon>
        <taxon>Aves</taxon>
        <taxon>Neognathae</taxon>
        <taxon>Galloanserae</taxon>
        <taxon>Anseriformes</taxon>
        <taxon>Anatidae</taxon>
        <taxon>Anatinae</taxon>
        <taxon>Cairina</taxon>
    </lineage>
</organism>
<dbReference type="Proteomes" id="UP000694556">
    <property type="component" value="Chromosome Z"/>
</dbReference>
<reference evidence="1" key="3">
    <citation type="submission" date="2025-09" db="UniProtKB">
        <authorList>
            <consortium name="Ensembl"/>
        </authorList>
    </citation>
    <scope>IDENTIFICATION</scope>
</reference>
<protein>
    <submittedName>
        <fullName evidence="1">Uncharacterized protein</fullName>
    </submittedName>
</protein>
<evidence type="ECO:0000313" key="1">
    <source>
        <dbReference type="Ensembl" id="ENSCMMP00000015313.1"/>
    </source>
</evidence>
<name>A0A8C3C8L7_CAIMO</name>
<evidence type="ECO:0000313" key="2">
    <source>
        <dbReference type="Proteomes" id="UP000694556"/>
    </source>
</evidence>
<reference evidence="1" key="2">
    <citation type="submission" date="2025-08" db="UniProtKB">
        <authorList>
            <consortium name="Ensembl"/>
        </authorList>
    </citation>
    <scope>IDENTIFICATION</scope>
</reference>
<proteinExistence type="predicted"/>
<reference evidence="1" key="1">
    <citation type="submission" date="2018-09" db="EMBL/GenBank/DDBJ databases">
        <title>Common duck and Muscovy duck high density SNP chip.</title>
        <authorList>
            <person name="Vignal A."/>
            <person name="Thebault N."/>
            <person name="Warren W.C."/>
        </authorList>
    </citation>
    <scope>NUCLEOTIDE SEQUENCE [LARGE SCALE GENOMIC DNA]</scope>
</reference>